<accession>A0A7S4IN35</accession>
<organism evidence="2">
    <name type="scientific">Odontella aurita</name>
    <dbReference type="NCBI Taxonomy" id="265563"/>
    <lineage>
        <taxon>Eukaryota</taxon>
        <taxon>Sar</taxon>
        <taxon>Stramenopiles</taxon>
        <taxon>Ochrophyta</taxon>
        <taxon>Bacillariophyta</taxon>
        <taxon>Mediophyceae</taxon>
        <taxon>Biddulphiophycidae</taxon>
        <taxon>Eupodiscales</taxon>
        <taxon>Odontellaceae</taxon>
        <taxon>Odontella</taxon>
    </lineage>
</organism>
<dbReference type="AlphaFoldDB" id="A0A7S4IN35"/>
<name>A0A7S4IN35_9STRA</name>
<feature type="signal peptide" evidence="1">
    <location>
        <begin position="1"/>
        <end position="26"/>
    </location>
</feature>
<evidence type="ECO:0000313" key="2">
    <source>
        <dbReference type="EMBL" id="CAE2234532.1"/>
    </source>
</evidence>
<sequence>MMMSRATSCRHSFLLVLLNLFYASTAFVQNNSKRLRRSEMFGLVEWRDQGGSDARERPILILPFKAEDALMPGQSRDLILKEGRLFDLVQDSMDDHGSVIGAAFVGEDGFLDVLSLCEIHGFEVHSGYRGKVTVSITLLALGRAEMTEIMEMKPTVKGYCEEMKDDKIFDIAMASGIVDDIEAIIEDLSRREDWRNQRKLYDDAYTRTVESFESVKPSSFSQFDQILSRITAKSWAIFAAVKDRSTELEALKTTDLIKRLRLGLKAVLVEKYRMEPSINLNAGLDVGFE</sequence>
<protein>
    <recommendedName>
        <fullName evidence="3">Lon N-terminal domain-containing protein</fullName>
    </recommendedName>
</protein>
<dbReference type="EMBL" id="HBKQ01019637">
    <property type="protein sequence ID" value="CAE2234532.1"/>
    <property type="molecule type" value="Transcribed_RNA"/>
</dbReference>
<evidence type="ECO:0008006" key="3">
    <source>
        <dbReference type="Google" id="ProtNLM"/>
    </source>
</evidence>
<proteinExistence type="predicted"/>
<reference evidence="2" key="1">
    <citation type="submission" date="2021-01" db="EMBL/GenBank/DDBJ databases">
        <authorList>
            <person name="Corre E."/>
            <person name="Pelletier E."/>
            <person name="Niang G."/>
            <person name="Scheremetjew M."/>
            <person name="Finn R."/>
            <person name="Kale V."/>
            <person name="Holt S."/>
            <person name="Cochrane G."/>
            <person name="Meng A."/>
            <person name="Brown T."/>
            <person name="Cohen L."/>
        </authorList>
    </citation>
    <scope>NUCLEOTIDE SEQUENCE</scope>
    <source>
        <strain evidence="2">Isolate 1302-5</strain>
    </source>
</reference>
<keyword evidence="1" id="KW-0732">Signal</keyword>
<evidence type="ECO:0000256" key="1">
    <source>
        <dbReference type="SAM" id="SignalP"/>
    </source>
</evidence>
<gene>
    <name evidence="2" type="ORF">OAUR00152_LOCUS13274</name>
</gene>
<feature type="chain" id="PRO_5030912286" description="Lon N-terminal domain-containing protein" evidence="1">
    <location>
        <begin position="27"/>
        <end position="289"/>
    </location>
</feature>